<name>A0A1H7LU97_RUMAL</name>
<accession>A0A1H7LU97</accession>
<dbReference type="AlphaFoldDB" id="A0A1H7LU97"/>
<protein>
    <recommendedName>
        <fullName evidence="3">WXG100 protein secretion system (Wss), protein YukD</fullName>
    </recommendedName>
</protein>
<sequence>MDKNNITVIFDVDDGKIRKDIEVPLDITANELIIGLNNAYDLGMDTDDIFPCYLKSENPIALLKGNKTLREFGLHNATLIFHKNRRNSGGQAI</sequence>
<proteinExistence type="predicted"/>
<reference evidence="1 2" key="1">
    <citation type="submission" date="2016-10" db="EMBL/GenBank/DDBJ databases">
        <authorList>
            <person name="de Groot N.N."/>
        </authorList>
    </citation>
    <scope>NUCLEOTIDE SEQUENCE [LARGE SCALE GENOMIC DNA]</scope>
    <source>
        <strain evidence="1 2">KH2T6</strain>
    </source>
</reference>
<dbReference type="Proteomes" id="UP000186015">
    <property type="component" value="Unassembled WGS sequence"/>
</dbReference>
<evidence type="ECO:0000313" key="1">
    <source>
        <dbReference type="EMBL" id="SEL02534.1"/>
    </source>
</evidence>
<evidence type="ECO:0008006" key="3">
    <source>
        <dbReference type="Google" id="ProtNLM"/>
    </source>
</evidence>
<dbReference type="EMBL" id="FOAT01000010">
    <property type="protein sequence ID" value="SEL02534.1"/>
    <property type="molecule type" value="Genomic_DNA"/>
</dbReference>
<evidence type="ECO:0000313" key="2">
    <source>
        <dbReference type="Proteomes" id="UP000186015"/>
    </source>
</evidence>
<gene>
    <name evidence="1" type="ORF">SAMN05216469_1109</name>
</gene>
<organism evidence="1 2">
    <name type="scientific">Ruminococcus albus</name>
    <dbReference type="NCBI Taxonomy" id="1264"/>
    <lineage>
        <taxon>Bacteria</taxon>
        <taxon>Bacillati</taxon>
        <taxon>Bacillota</taxon>
        <taxon>Clostridia</taxon>
        <taxon>Eubacteriales</taxon>
        <taxon>Oscillospiraceae</taxon>
        <taxon>Ruminococcus</taxon>
    </lineage>
</organism>
<dbReference type="RefSeq" id="WP_242940227.1">
    <property type="nucleotide sequence ID" value="NZ_FOAT01000010.1"/>
</dbReference>